<evidence type="ECO:0000256" key="4">
    <source>
        <dbReference type="ARBA" id="ARBA00022723"/>
    </source>
</evidence>
<feature type="binding site" evidence="12">
    <location>
        <begin position="186"/>
        <end position="191"/>
    </location>
    <ligand>
        <name>CTP</name>
        <dbReference type="ChEBI" id="CHEBI:37563"/>
        <note>allosteric inhibitor</note>
    </ligand>
</feature>
<dbReference type="CDD" id="cd03113">
    <property type="entry name" value="CTPS_N"/>
    <property type="match status" value="1"/>
</dbReference>
<keyword evidence="4 12" id="KW-0479">Metal-binding</keyword>
<feature type="binding site" evidence="12">
    <location>
        <position position="139"/>
    </location>
    <ligand>
        <name>Mg(2+)</name>
        <dbReference type="ChEBI" id="CHEBI:18420"/>
    </ligand>
</feature>
<keyword evidence="8 12" id="KW-0315">Glutamine amidotransferase</keyword>
<dbReference type="HAMAP" id="MF_01227">
    <property type="entry name" value="PyrG"/>
    <property type="match status" value="1"/>
</dbReference>
<dbReference type="Gene3D" id="3.40.50.300">
    <property type="entry name" value="P-loop containing nucleotide triphosphate hydrolases"/>
    <property type="match status" value="1"/>
</dbReference>
<evidence type="ECO:0000313" key="16">
    <source>
        <dbReference type="Proteomes" id="UP000029085"/>
    </source>
</evidence>
<keyword evidence="9 12" id="KW-0665">Pyrimidine biosynthesis</keyword>
<reference evidence="16" key="1">
    <citation type="submission" date="2013-08" db="EMBL/GenBank/DDBJ databases">
        <title>Genome sequencing of Arenimonas donghaensis.</title>
        <authorList>
            <person name="Chen F."/>
            <person name="Wang G."/>
        </authorList>
    </citation>
    <scope>NUCLEOTIDE SEQUENCE [LARGE SCALE GENOMIC DNA]</scope>
    <source>
        <strain evidence="16">HO3-R19</strain>
    </source>
</reference>
<comment type="catalytic activity">
    <reaction evidence="10 12">
        <text>UTP + L-glutamine + ATP + H2O = CTP + L-glutamate + ADP + phosphate + 2 H(+)</text>
        <dbReference type="Rhea" id="RHEA:26426"/>
        <dbReference type="ChEBI" id="CHEBI:15377"/>
        <dbReference type="ChEBI" id="CHEBI:15378"/>
        <dbReference type="ChEBI" id="CHEBI:29985"/>
        <dbReference type="ChEBI" id="CHEBI:30616"/>
        <dbReference type="ChEBI" id="CHEBI:37563"/>
        <dbReference type="ChEBI" id="CHEBI:43474"/>
        <dbReference type="ChEBI" id="CHEBI:46398"/>
        <dbReference type="ChEBI" id="CHEBI:58359"/>
        <dbReference type="ChEBI" id="CHEBI:456216"/>
        <dbReference type="EC" id="6.3.4.2"/>
    </reaction>
</comment>
<dbReference type="STRING" id="1121014.N788_04380"/>
<dbReference type="InterPro" id="IPR029062">
    <property type="entry name" value="Class_I_gatase-like"/>
</dbReference>
<evidence type="ECO:0000259" key="14">
    <source>
        <dbReference type="Pfam" id="PF06418"/>
    </source>
</evidence>
<dbReference type="GO" id="GO:0019856">
    <property type="term" value="P:pyrimidine nucleobase biosynthetic process"/>
    <property type="evidence" value="ECO:0007669"/>
    <property type="project" value="TreeGrafter"/>
</dbReference>
<gene>
    <name evidence="12 15" type="primary">pyrG</name>
    <name evidence="15" type="ORF">N788_04380</name>
</gene>
<comment type="subunit">
    <text evidence="12">Homotetramer.</text>
</comment>
<dbReference type="FunFam" id="3.40.50.880:FF:000002">
    <property type="entry name" value="CTP synthase"/>
    <property type="match status" value="1"/>
</dbReference>
<feature type="binding site" evidence="12">
    <location>
        <position position="13"/>
    </location>
    <ligand>
        <name>CTP</name>
        <dbReference type="ChEBI" id="CHEBI:37563"/>
        <note>allosteric inhibitor</note>
    </ligand>
</feature>
<evidence type="ECO:0000313" key="15">
    <source>
        <dbReference type="EMBL" id="KFL36860.1"/>
    </source>
</evidence>
<reference evidence="15 16" key="2">
    <citation type="journal article" date="2015" name="Stand. Genomic Sci.">
        <title>High quality draft genomic sequence of Arenimonas donghaensis DSM 18148(T).</title>
        <authorList>
            <person name="Chen F."/>
            <person name="Wang H."/>
            <person name="Cao Y."/>
            <person name="Li X."/>
            <person name="Wang G."/>
        </authorList>
    </citation>
    <scope>NUCLEOTIDE SEQUENCE [LARGE SCALE GENOMIC DNA]</scope>
    <source>
        <strain evidence="15 16">HO3-R19</strain>
    </source>
</reference>
<dbReference type="GO" id="GO:0097268">
    <property type="term" value="C:cytoophidium"/>
    <property type="evidence" value="ECO:0007669"/>
    <property type="project" value="UniProtKB-ARBA"/>
</dbReference>
<dbReference type="FunFam" id="3.40.50.300:FF:000009">
    <property type="entry name" value="CTP synthase"/>
    <property type="match status" value="1"/>
</dbReference>
<feature type="binding site" evidence="12">
    <location>
        <position position="222"/>
    </location>
    <ligand>
        <name>CTP</name>
        <dbReference type="ChEBI" id="CHEBI:37563"/>
        <note>allosteric inhibitor</note>
    </ligand>
</feature>
<comment type="function">
    <text evidence="11 12">Catalyzes the ATP-dependent amination of UTP to CTP with either L-glutamine or ammonia as the source of nitrogen. Regulates intracellular CTP levels through interactions with the four ribonucleotide triphosphates.</text>
</comment>
<dbReference type="InterPro" id="IPR033828">
    <property type="entry name" value="GATase1_CTP_Synthase"/>
</dbReference>
<dbReference type="AlphaFoldDB" id="A0A087MJ07"/>
<dbReference type="Gene3D" id="3.40.50.880">
    <property type="match status" value="1"/>
</dbReference>
<evidence type="ECO:0000256" key="10">
    <source>
        <dbReference type="ARBA" id="ARBA00047781"/>
    </source>
</evidence>
<evidence type="ECO:0000256" key="8">
    <source>
        <dbReference type="ARBA" id="ARBA00022962"/>
    </source>
</evidence>
<dbReference type="EC" id="6.3.4.2" evidence="12"/>
<dbReference type="GO" id="GO:0042802">
    <property type="term" value="F:identical protein binding"/>
    <property type="evidence" value="ECO:0007669"/>
    <property type="project" value="TreeGrafter"/>
</dbReference>
<comment type="catalytic activity">
    <reaction evidence="12">
        <text>UTP + NH4(+) + ATP = CTP + ADP + phosphate + 2 H(+)</text>
        <dbReference type="Rhea" id="RHEA:16597"/>
        <dbReference type="ChEBI" id="CHEBI:15378"/>
        <dbReference type="ChEBI" id="CHEBI:28938"/>
        <dbReference type="ChEBI" id="CHEBI:30616"/>
        <dbReference type="ChEBI" id="CHEBI:37563"/>
        <dbReference type="ChEBI" id="CHEBI:43474"/>
        <dbReference type="ChEBI" id="CHEBI:46398"/>
        <dbReference type="ChEBI" id="CHEBI:456216"/>
    </reaction>
</comment>
<dbReference type="NCBIfam" id="TIGR00337">
    <property type="entry name" value="PyrG"/>
    <property type="match status" value="1"/>
</dbReference>
<dbReference type="RefSeq" id="WP_034223234.1">
    <property type="nucleotide sequence ID" value="NZ_AVCJ01000012.1"/>
</dbReference>
<feature type="binding site" evidence="12">
    <location>
        <begin position="381"/>
        <end position="384"/>
    </location>
    <ligand>
        <name>L-glutamine</name>
        <dbReference type="ChEBI" id="CHEBI:58359"/>
    </ligand>
</feature>
<dbReference type="PATRIC" id="fig|1121014.3.peg.1543"/>
<feature type="binding site" evidence="12">
    <location>
        <position position="404"/>
    </location>
    <ligand>
        <name>L-glutamine</name>
        <dbReference type="ChEBI" id="CHEBI:58359"/>
    </ligand>
</feature>
<evidence type="ECO:0000256" key="12">
    <source>
        <dbReference type="HAMAP-Rule" id="MF_01227"/>
    </source>
</evidence>
<feature type="binding site" evidence="12">
    <location>
        <position position="222"/>
    </location>
    <ligand>
        <name>UTP</name>
        <dbReference type="ChEBI" id="CHEBI:46398"/>
    </ligand>
</feature>
<organism evidence="15 16">
    <name type="scientific">Arenimonas donghaensis DSM 18148 = HO3-R19</name>
    <dbReference type="NCBI Taxonomy" id="1121014"/>
    <lineage>
        <taxon>Bacteria</taxon>
        <taxon>Pseudomonadati</taxon>
        <taxon>Pseudomonadota</taxon>
        <taxon>Gammaproteobacteria</taxon>
        <taxon>Lysobacterales</taxon>
        <taxon>Lysobacteraceae</taxon>
        <taxon>Arenimonas</taxon>
    </lineage>
</organism>
<accession>A0A087MJ07</accession>
<dbReference type="Proteomes" id="UP000029085">
    <property type="component" value="Unassembled WGS sequence"/>
</dbReference>
<evidence type="ECO:0000256" key="11">
    <source>
        <dbReference type="ARBA" id="ARBA00059148"/>
    </source>
</evidence>
<feature type="active site" evidence="12">
    <location>
        <position position="516"/>
    </location>
</feature>
<evidence type="ECO:0000256" key="2">
    <source>
        <dbReference type="ARBA" id="ARBA00007533"/>
    </source>
</evidence>
<dbReference type="PANTHER" id="PTHR11550:SF0">
    <property type="entry name" value="CTP SYNTHASE-RELATED"/>
    <property type="match status" value="1"/>
</dbReference>
<dbReference type="SUPFAM" id="SSF52540">
    <property type="entry name" value="P-loop containing nucleoside triphosphate hydrolases"/>
    <property type="match status" value="1"/>
</dbReference>
<comment type="caution">
    <text evidence="15">The sequence shown here is derived from an EMBL/GenBank/DDBJ whole genome shotgun (WGS) entry which is preliminary data.</text>
</comment>
<feature type="binding site" evidence="12">
    <location>
        <begin position="146"/>
        <end position="148"/>
    </location>
    <ligand>
        <name>CTP</name>
        <dbReference type="ChEBI" id="CHEBI:37563"/>
        <note>allosteric inhibitor</note>
    </ligand>
</feature>
<dbReference type="Pfam" id="PF06418">
    <property type="entry name" value="CTP_synth_N"/>
    <property type="match status" value="1"/>
</dbReference>
<dbReference type="SUPFAM" id="SSF52317">
    <property type="entry name" value="Class I glutamine amidotransferase-like"/>
    <property type="match status" value="1"/>
</dbReference>
<protein>
    <recommendedName>
        <fullName evidence="12">CTP synthase</fullName>
        <ecNumber evidence="12">6.3.4.2</ecNumber>
    </recommendedName>
    <alternativeName>
        <fullName evidence="12">Cytidine 5'-triphosphate synthase</fullName>
    </alternativeName>
    <alternativeName>
        <fullName evidence="12">Cytidine triphosphate synthetase</fullName>
        <shortName evidence="12">CTP synthetase</shortName>
        <shortName evidence="12">CTPS</shortName>
    </alternativeName>
    <alternativeName>
        <fullName evidence="12">UTP--ammonia ligase</fullName>
    </alternativeName>
</protein>
<proteinExistence type="inferred from homology"/>
<dbReference type="OrthoDB" id="9801107at2"/>
<dbReference type="GO" id="GO:0004359">
    <property type="term" value="F:glutaminase activity"/>
    <property type="evidence" value="ECO:0007669"/>
    <property type="project" value="RHEA"/>
</dbReference>
<dbReference type="InterPro" id="IPR017456">
    <property type="entry name" value="CTP_synthase_N"/>
</dbReference>
<comment type="miscellaneous">
    <text evidence="12">CTPSs have evolved a hybrid strategy for distinguishing between UTP and CTP. The overlapping regions of the product feedback inhibitory and substrate sites recognize a common feature in both compounds, the triphosphate moiety. To differentiate isosteric substrate and product pyrimidine rings, an additional pocket far from the expected kinase/ligase catalytic site, specifically recognizes the cytosine and ribose portions of the product inhibitor.</text>
</comment>
<feature type="binding site" evidence="12">
    <location>
        <position position="471"/>
    </location>
    <ligand>
        <name>L-glutamine</name>
        <dbReference type="ChEBI" id="CHEBI:58359"/>
    </ligand>
</feature>
<dbReference type="GO" id="GO:0044210">
    <property type="term" value="P:'de novo' CTP biosynthetic process"/>
    <property type="evidence" value="ECO:0007669"/>
    <property type="project" value="UniProtKB-UniRule"/>
</dbReference>
<dbReference type="InterPro" id="IPR027417">
    <property type="entry name" value="P-loop_NTPase"/>
</dbReference>
<feature type="binding site" evidence="12">
    <location>
        <position position="240"/>
    </location>
    <ligand>
        <name>ATP</name>
        <dbReference type="ChEBI" id="CHEBI:30616"/>
    </ligand>
</feature>
<evidence type="ECO:0000259" key="13">
    <source>
        <dbReference type="Pfam" id="PF00117"/>
    </source>
</evidence>
<evidence type="ECO:0000256" key="1">
    <source>
        <dbReference type="ARBA" id="ARBA00005171"/>
    </source>
</evidence>
<dbReference type="CDD" id="cd01746">
    <property type="entry name" value="GATase1_CTP_Synthase"/>
    <property type="match status" value="1"/>
</dbReference>
<dbReference type="UniPathway" id="UPA00159">
    <property type="reaction ID" value="UER00277"/>
</dbReference>
<comment type="similarity">
    <text evidence="2 12">Belongs to the CTP synthase family.</text>
</comment>
<feature type="binding site" evidence="12">
    <location>
        <position position="71"/>
    </location>
    <ligand>
        <name>Mg(2+)</name>
        <dbReference type="ChEBI" id="CHEBI:18420"/>
    </ligand>
</feature>
<evidence type="ECO:0000256" key="9">
    <source>
        <dbReference type="ARBA" id="ARBA00022975"/>
    </source>
</evidence>
<feature type="binding site" evidence="12">
    <location>
        <position position="71"/>
    </location>
    <ligand>
        <name>ATP</name>
        <dbReference type="ChEBI" id="CHEBI:30616"/>
    </ligand>
</feature>
<dbReference type="GO" id="GO:0003883">
    <property type="term" value="F:CTP synthase activity"/>
    <property type="evidence" value="ECO:0007669"/>
    <property type="project" value="UniProtKB-UniRule"/>
</dbReference>
<sequence length="552" mass="61437">MTRLIFVTGGVVSSLGKGIAAASLAAILESRGLRVTMMKLDPYINVDPGTMSPFQHGEVYVTDDGAETDLDLGHYERFLRVRLSRKNSVTTGRIYENVIRKERRGDYLGGTVQVIPHITDEIKRCIFEATDGFDVGLVEIGGTVGDIESLPFLEAIRQIRTERGPEQAVFMHLTLVPWIAAAGELKTKPTQHSVKELRSIGIQPDILVCRSEKPLPDSERRKIALFTNVPEKAVISCVDVGNIYQLPLWLHQQQLDQIVVERLRLEEKAAPADLSEWEAVVDAVENPVDEVTVAVVGKYVDHQDAYKSLAEALKHGGLRQRTRVKLHWLESEQVEKDGEKALDGVDAILVPGGFGDRGFEGKVLTARYARERGVPYFGICYGMQAAVVDYARHVAGLDGANSTENDRHCPHPVIGLITEWRTATGEIERRDEASDLGGTMRLGLQEQRVKPGTRSHALYGKDVVGERHRHRYEFNNRYRSQLEDAGLVISAKSMDDLLVEMVELPGHPWFIACQAHPEFLSTPRDGHPLFIGFIRAAREHKAGGRLLKEAKA</sequence>
<feature type="region of interest" description="Amidoligase domain" evidence="12">
    <location>
        <begin position="1"/>
        <end position="265"/>
    </location>
</feature>
<feature type="binding site" evidence="12">
    <location>
        <position position="353"/>
    </location>
    <ligand>
        <name>L-glutamine</name>
        <dbReference type="ChEBI" id="CHEBI:58359"/>
    </ligand>
</feature>
<name>A0A087MJ07_9GAMM</name>
<keyword evidence="16" id="KW-1185">Reference proteome</keyword>
<feature type="active site" evidence="12">
    <location>
        <position position="518"/>
    </location>
</feature>
<evidence type="ECO:0000256" key="6">
    <source>
        <dbReference type="ARBA" id="ARBA00022840"/>
    </source>
</evidence>
<feature type="active site" description="Nucleophile; for glutamine hydrolysis" evidence="12">
    <location>
        <position position="380"/>
    </location>
</feature>
<dbReference type="PANTHER" id="PTHR11550">
    <property type="entry name" value="CTP SYNTHASE"/>
    <property type="match status" value="1"/>
</dbReference>
<dbReference type="InterPro" id="IPR004468">
    <property type="entry name" value="CTP_synthase"/>
</dbReference>
<feature type="binding site" evidence="12">
    <location>
        <begin position="186"/>
        <end position="191"/>
    </location>
    <ligand>
        <name>UTP</name>
        <dbReference type="ChEBI" id="CHEBI:46398"/>
    </ligand>
</feature>
<comment type="pathway">
    <text evidence="1 12">Pyrimidine metabolism; CTP biosynthesis via de novo pathway; CTP from UDP: step 2/2.</text>
</comment>
<keyword evidence="5 12" id="KW-0547">Nucleotide-binding</keyword>
<feature type="domain" description="Glutamine amidotransferase" evidence="13">
    <location>
        <begin position="303"/>
        <end position="535"/>
    </location>
</feature>
<evidence type="ECO:0000256" key="5">
    <source>
        <dbReference type="ARBA" id="ARBA00022741"/>
    </source>
</evidence>
<feature type="domain" description="CTP synthase N-terminal" evidence="14">
    <location>
        <begin position="4"/>
        <end position="265"/>
    </location>
</feature>
<evidence type="ECO:0000256" key="3">
    <source>
        <dbReference type="ARBA" id="ARBA00022598"/>
    </source>
</evidence>
<keyword evidence="6 12" id="KW-0067">ATP-binding</keyword>
<evidence type="ECO:0000256" key="7">
    <source>
        <dbReference type="ARBA" id="ARBA00022842"/>
    </source>
</evidence>
<dbReference type="GO" id="GO:0046872">
    <property type="term" value="F:metal ion binding"/>
    <property type="evidence" value="ECO:0007669"/>
    <property type="project" value="UniProtKB-KW"/>
</dbReference>
<dbReference type="GO" id="GO:0005829">
    <property type="term" value="C:cytosol"/>
    <property type="evidence" value="ECO:0007669"/>
    <property type="project" value="TreeGrafter"/>
</dbReference>
<dbReference type="EMBL" id="AVCJ01000012">
    <property type="protein sequence ID" value="KFL36860.1"/>
    <property type="molecule type" value="Genomic_DNA"/>
</dbReference>
<feature type="binding site" evidence="12">
    <location>
        <position position="13"/>
    </location>
    <ligand>
        <name>UTP</name>
        <dbReference type="ChEBI" id="CHEBI:46398"/>
    </ligand>
</feature>
<dbReference type="Pfam" id="PF00117">
    <property type="entry name" value="GATase"/>
    <property type="match status" value="1"/>
</dbReference>
<keyword evidence="7 12" id="KW-0460">Magnesium</keyword>
<dbReference type="GO" id="GO:0005524">
    <property type="term" value="F:ATP binding"/>
    <property type="evidence" value="ECO:0007669"/>
    <property type="project" value="UniProtKB-KW"/>
</dbReference>
<comment type="activity regulation">
    <text evidence="12">Allosterically activated by GTP, when glutamine is the substrate; GTP has no effect on the reaction when ammonia is the substrate. The allosteric effector GTP functions by stabilizing the protein conformation that binds the tetrahedral intermediate(s) formed during glutamine hydrolysis. Inhibited by the product CTP, via allosteric rather than competitive inhibition.</text>
</comment>
<keyword evidence="3 12" id="KW-0436">Ligase</keyword>
<dbReference type="NCBIfam" id="NF003792">
    <property type="entry name" value="PRK05380.1"/>
    <property type="match status" value="1"/>
</dbReference>
<feature type="binding site" evidence="12">
    <location>
        <begin position="14"/>
        <end position="19"/>
    </location>
    <ligand>
        <name>ATP</name>
        <dbReference type="ChEBI" id="CHEBI:30616"/>
    </ligand>
</feature>
<comment type="caution">
    <text evidence="12">Lacks conserved residue(s) required for the propagation of feature annotation.</text>
</comment>
<dbReference type="PROSITE" id="PS51273">
    <property type="entry name" value="GATASE_TYPE_1"/>
    <property type="match status" value="1"/>
</dbReference>
<dbReference type="InterPro" id="IPR017926">
    <property type="entry name" value="GATASE"/>
</dbReference>
<comment type="catalytic activity">
    <reaction evidence="12">
        <text>L-glutamine + H2O = L-glutamate + NH4(+)</text>
        <dbReference type="Rhea" id="RHEA:15889"/>
        <dbReference type="ChEBI" id="CHEBI:15377"/>
        <dbReference type="ChEBI" id="CHEBI:28938"/>
        <dbReference type="ChEBI" id="CHEBI:29985"/>
        <dbReference type="ChEBI" id="CHEBI:58359"/>
    </reaction>
</comment>